<dbReference type="InterPro" id="IPR035890">
    <property type="entry name" value="Anti-sigma-28_factor_FlgM_sf"/>
</dbReference>
<dbReference type="GO" id="GO:0045892">
    <property type="term" value="P:negative regulation of DNA-templated transcription"/>
    <property type="evidence" value="ECO:0007669"/>
    <property type="project" value="InterPro"/>
</dbReference>
<comment type="caution">
    <text evidence="8">The sequence shown here is derived from an EMBL/GenBank/DDBJ whole genome shotgun (WGS) entry which is preliminary data.</text>
</comment>
<feature type="domain" description="Anti-sigma-28 factor FlgM C-terminal" evidence="7">
    <location>
        <begin position="31"/>
        <end position="85"/>
    </location>
</feature>
<dbReference type="EMBL" id="SMAL01000007">
    <property type="protein sequence ID" value="TCT14012.1"/>
    <property type="molecule type" value="Genomic_DNA"/>
</dbReference>
<keyword evidence="5" id="KW-0805">Transcription regulation</keyword>
<reference evidence="8 9" key="1">
    <citation type="submission" date="2019-03" db="EMBL/GenBank/DDBJ databases">
        <title>Genomic Encyclopedia of Type Strains, Phase IV (KMG-IV): sequencing the most valuable type-strain genomes for metagenomic binning, comparative biology and taxonomic classification.</title>
        <authorList>
            <person name="Goeker M."/>
        </authorList>
    </citation>
    <scope>NUCLEOTIDE SEQUENCE [LARGE SCALE GENOMIC DNA]</scope>
    <source>
        <strain evidence="8 9">DSM 24629</strain>
    </source>
</reference>
<evidence type="ECO:0000313" key="9">
    <source>
        <dbReference type="Proteomes" id="UP000294902"/>
    </source>
</evidence>
<evidence type="ECO:0000256" key="3">
    <source>
        <dbReference type="ARBA" id="ARBA00022491"/>
    </source>
</evidence>
<comment type="similarity">
    <text evidence="1">Belongs to the FlgM family.</text>
</comment>
<dbReference type="OrthoDB" id="1767600at2"/>
<dbReference type="SUPFAM" id="SSF101498">
    <property type="entry name" value="Anti-sigma factor FlgM"/>
    <property type="match status" value="1"/>
</dbReference>
<keyword evidence="4" id="KW-1005">Bacterial flagellum biogenesis</keyword>
<dbReference type="GO" id="GO:0044781">
    <property type="term" value="P:bacterial-type flagellum organization"/>
    <property type="evidence" value="ECO:0007669"/>
    <property type="project" value="UniProtKB-KW"/>
</dbReference>
<gene>
    <name evidence="8" type="ORF">EDC18_10781</name>
</gene>
<dbReference type="Proteomes" id="UP000294902">
    <property type="component" value="Unassembled WGS sequence"/>
</dbReference>
<dbReference type="AlphaFoldDB" id="A0A4R3MN41"/>
<evidence type="ECO:0000313" key="8">
    <source>
        <dbReference type="EMBL" id="TCT14012.1"/>
    </source>
</evidence>
<dbReference type="Pfam" id="PF04316">
    <property type="entry name" value="FlgM"/>
    <property type="match status" value="1"/>
</dbReference>
<evidence type="ECO:0000259" key="7">
    <source>
        <dbReference type="Pfam" id="PF04316"/>
    </source>
</evidence>
<protein>
    <recommendedName>
        <fullName evidence="2">Negative regulator of flagellin synthesis</fullName>
    </recommendedName>
</protein>
<name>A0A4R3MN41_9FIRM</name>
<keyword evidence="6" id="KW-0804">Transcription</keyword>
<sequence length="92" mass="10245">MRIDGINKVGNIYNKSGVKVEKIYAAKKENDSLNISDFGRELQIAKKAVGNTPDIRRDKVDAIKNQIASGAYNVSVEEVANKIIESYFDLKI</sequence>
<dbReference type="NCBIfam" id="TIGR03824">
    <property type="entry name" value="FlgM_jcvi"/>
    <property type="match status" value="1"/>
</dbReference>
<keyword evidence="9" id="KW-1185">Reference proteome</keyword>
<evidence type="ECO:0000256" key="4">
    <source>
        <dbReference type="ARBA" id="ARBA00022795"/>
    </source>
</evidence>
<accession>A0A4R3MN41</accession>
<dbReference type="RefSeq" id="WP_132252904.1">
    <property type="nucleotide sequence ID" value="NZ_SMAL01000007.1"/>
</dbReference>
<evidence type="ECO:0000256" key="1">
    <source>
        <dbReference type="ARBA" id="ARBA00005322"/>
    </source>
</evidence>
<dbReference type="InterPro" id="IPR031316">
    <property type="entry name" value="FlgM_C"/>
</dbReference>
<evidence type="ECO:0000256" key="6">
    <source>
        <dbReference type="ARBA" id="ARBA00023163"/>
    </source>
</evidence>
<evidence type="ECO:0000256" key="5">
    <source>
        <dbReference type="ARBA" id="ARBA00023015"/>
    </source>
</evidence>
<proteinExistence type="inferred from homology"/>
<evidence type="ECO:0000256" key="2">
    <source>
        <dbReference type="ARBA" id="ARBA00017823"/>
    </source>
</evidence>
<keyword evidence="3" id="KW-0678">Repressor</keyword>
<dbReference type="InterPro" id="IPR007412">
    <property type="entry name" value="FlgM"/>
</dbReference>
<organism evidence="8 9">
    <name type="scientific">Natranaerovirga pectinivora</name>
    <dbReference type="NCBI Taxonomy" id="682400"/>
    <lineage>
        <taxon>Bacteria</taxon>
        <taxon>Bacillati</taxon>
        <taxon>Bacillota</taxon>
        <taxon>Clostridia</taxon>
        <taxon>Lachnospirales</taxon>
        <taxon>Natranaerovirgaceae</taxon>
        <taxon>Natranaerovirga</taxon>
    </lineage>
</organism>